<evidence type="ECO:0000256" key="1">
    <source>
        <dbReference type="SAM" id="Coils"/>
    </source>
</evidence>
<proteinExistence type="predicted"/>
<name>A0A7K1V1R8_9NOCA</name>
<dbReference type="RefSeq" id="WP_157390194.1">
    <property type="nucleotide sequence ID" value="NZ_WRPP01000005.1"/>
</dbReference>
<dbReference type="EMBL" id="WRPP01000005">
    <property type="protein sequence ID" value="MVU80590.1"/>
    <property type="molecule type" value="Genomic_DNA"/>
</dbReference>
<evidence type="ECO:0000313" key="2">
    <source>
        <dbReference type="EMBL" id="MVU80590.1"/>
    </source>
</evidence>
<protein>
    <submittedName>
        <fullName evidence="2">Uncharacterized protein</fullName>
    </submittedName>
</protein>
<keyword evidence="1" id="KW-0175">Coiled coil</keyword>
<accession>A0A7K1V1R8</accession>
<feature type="coiled-coil region" evidence="1">
    <location>
        <begin position="48"/>
        <end position="75"/>
    </location>
</feature>
<dbReference type="AlphaFoldDB" id="A0A7K1V1R8"/>
<sequence length="84" mass="9218">MTNYNVLSELIASHTDKARTRAERIMRAASVKAHAMAAEQAEPQRLTRAEVEQLRAEAKAQADQLSQDLRAQAARMVTDLGGKA</sequence>
<gene>
    <name evidence="2" type="ORF">GPX89_25485</name>
</gene>
<evidence type="ECO:0000313" key="3">
    <source>
        <dbReference type="Proteomes" id="UP000466794"/>
    </source>
</evidence>
<keyword evidence="3" id="KW-1185">Reference proteome</keyword>
<dbReference type="Proteomes" id="UP000466794">
    <property type="component" value="Unassembled WGS sequence"/>
</dbReference>
<reference evidence="2 3" key="1">
    <citation type="submission" date="2019-12" db="EMBL/GenBank/DDBJ databases">
        <title>Nocardia sp. nov. ET3-3 isolated from soil.</title>
        <authorList>
            <person name="Kanchanasin P."/>
            <person name="Tanasupawat S."/>
            <person name="Yuki M."/>
            <person name="Kudo T."/>
        </authorList>
    </citation>
    <scope>NUCLEOTIDE SEQUENCE [LARGE SCALE GENOMIC DNA]</scope>
    <source>
        <strain evidence="2 3">ET3-3</strain>
    </source>
</reference>
<comment type="caution">
    <text evidence="2">The sequence shown here is derived from an EMBL/GenBank/DDBJ whole genome shotgun (WGS) entry which is preliminary data.</text>
</comment>
<organism evidence="2 3">
    <name type="scientific">Nocardia terrae</name>
    <dbReference type="NCBI Taxonomy" id="2675851"/>
    <lineage>
        <taxon>Bacteria</taxon>
        <taxon>Bacillati</taxon>
        <taxon>Actinomycetota</taxon>
        <taxon>Actinomycetes</taxon>
        <taxon>Mycobacteriales</taxon>
        <taxon>Nocardiaceae</taxon>
        <taxon>Nocardia</taxon>
    </lineage>
</organism>